<dbReference type="AlphaFoldDB" id="A0AAE1GVU7"/>
<keyword evidence="2" id="KW-1185">Reference proteome</keyword>
<gene>
    <name evidence="1" type="ORF">KUF71_019715</name>
</gene>
<sequence>MYDIVIFTERLTLRGCYTFETVFACLCTSTPSQFPCHIAPKETYCTLVNCEIFIAWTVEHSTYLLRLHYYHEEVSPSS</sequence>
<protein>
    <submittedName>
        <fullName evidence="1">Transcription factor kkR</fullName>
    </submittedName>
</protein>
<accession>A0AAE1GVU7</accession>
<dbReference type="Proteomes" id="UP001219518">
    <property type="component" value="Unassembled WGS sequence"/>
</dbReference>
<evidence type="ECO:0000313" key="1">
    <source>
        <dbReference type="EMBL" id="KAK3909706.1"/>
    </source>
</evidence>
<evidence type="ECO:0000313" key="2">
    <source>
        <dbReference type="Proteomes" id="UP001219518"/>
    </source>
</evidence>
<organism evidence="1 2">
    <name type="scientific">Frankliniella fusca</name>
    <dbReference type="NCBI Taxonomy" id="407009"/>
    <lineage>
        <taxon>Eukaryota</taxon>
        <taxon>Metazoa</taxon>
        <taxon>Ecdysozoa</taxon>
        <taxon>Arthropoda</taxon>
        <taxon>Hexapoda</taxon>
        <taxon>Insecta</taxon>
        <taxon>Pterygota</taxon>
        <taxon>Neoptera</taxon>
        <taxon>Paraneoptera</taxon>
        <taxon>Thysanoptera</taxon>
        <taxon>Terebrantia</taxon>
        <taxon>Thripoidea</taxon>
        <taxon>Thripidae</taxon>
        <taxon>Frankliniella</taxon>
    </lineage>
</organism>
<proteinExistence type="predicted"/>
<comment type="caution">
    <text evidence="1">The sequence shown here is derived from an EMBL/GenBank/DDBJ whole genome shotgun (WGS) entry which is preliminary data.</text>
</comment>
<dbReference type="EMBL" id="JAHWGI010000108">
    <property type="protein sequence ID" value="KAK3909706.1"/>
    <property type="molecule type" value="Genomic_DNA"/>
</dbReference>
<name>A0AAE1GVU7_9NEOP</name>
<reference evidence="1" key="1">
    <citation type="submission" date="2021-07" db="EMBL/GenBank/DDBJ databases">
        <authorList>
            <person name="Catto M.A."/>
            <person name="Jacobson A."/>
            <person name="Kennedy G."/>
            <person name="Labadie P."/>
            <person name="Hunt B.G."/>
            <person name="Srinivasan R."/>
        </authorList>
    </citation>
    <scope>NUCLEOTIDE SEQUENCE</scope>
    <source>
        <strain evidence="1">PL_HMW_Pooled</strain>
        <tissue evidence="1">Head</tissue>
    </source>
</reference>
<reference evidence="1" key="2">
    <citation type="journal article" date="2023" name="BMC Genomics">
        <title>Pest status, molecular evolution, and epigenetic factors derived from the genome assembly of Frankliniella fusca, a thysanopteran phytovirus vector.</title>
        <authorList>
            <person name="Catto M.A."/>
            <person name="Labadie P.E."/>
            <person name="Jacobson A.L."/>
            <person name="Kennedy G.G."/>
            <person name="Srinivasan R."/>
            <person name="Hunt B.G."/>
        </authorList>
    </citation>
    <scope>NUCLEOTIDE SEQUENCE</scope>
    <source>
        <strain evidence="1">PL_HMW_Pooled</strain>
    </source>
</reference>